<dbReference type="EMBL" id="HBEG01024492">
    <property type="protein sequence ID" value="CAD8360443.1"/>
    <property type="molecule type" value="Transcribed_RNA"/>
</dbReference>
<name>A0A7S0AE94_9DINO</name>
<reference evidence="2" key="1">
    <citation type="submission" date="2021-01" db="EMBL/GenBank/DDBJ databases">
        <authorList>
            <person name="Corre E."/>
            <person name="Pelletier E."/>
            <person name="Niang G."/>
            <person name="Scheremetjew M."/>
            <person name="Finn R."/>
            <person name="Kale V."/>
            <person name="Holt S."/>
            <person name="Cochrane G."/>
            <person name="Meng A."/>
            <person name="Brown T."/>
            <person name="Cohen L."/>
        </authorList>
    </citation>
    <scope>NUCLEOTIDE SEQUENCE</scope>
    <source>
        <strain evidence="2">Pbaha01</strain>
    </source>
</reference>
<evidence type="ECO:0000256" key="1">
    <source>
        <dbReference type="SAM" id="MobiDB-lite"/>
    </source>
</evidence>
<gene>
    <name evidence="2" type="ORF">PBAH0796_LOCUS14861</name>
</gene>
<sequence>MRENLQGLRWEKGGAAEGPQGLQGLLAQAPATSVVLAFMPWKIEGATYDELKLAGLHRTPTGVSDVFILLGNTYGFDSEDEVDKSFFEGVLAKFAEKFGQHKVARVPLCQRDDPLEKFPTASLAAFLSIEYARGMVDHAVAGLQVCQASWVRPSPCADQVELPGAKTYEVGETGKDACKREMWFLLGTWWDTKGSKYEITGDDAKDCLKVRISRTGRDTLNKTISLGKVNGRSEVVWDGGAYVMVSEQLKNSPERPETVEWKAIGRNRTFTWHITPPSSGAPKGQKRYKKVQQ</sequence>
<evidence type="ECO:0000313" key="2">
    <source>
        <dbReference type="EMBL" id="CAD8360443.1"/>
    </source>
</evidence>
<protein>
    <submittedName>
        <fullName evidence="2">Uncharacterized protein</fullName>
    </submittedName>
</protein>
<proteinExistence type="predicted"/>
<organism evidence="2">
    <name type="scientific">Pyrodinium bahamense</name>
    <dbReference type="NCBI Taxonomy" id="73915"/>
    <lineage>
        <taxon>Eukaryota</taxon>
        <taxon>Sar</taxon>
        <taxon>Alveolata</taxon>
        <taxon>Dinophyceae</taxon>
        <taxon>Gonyaulacales</taxon>
        <taxon>Pyrocystaceae</taxon>
        <taxon>Pyrodinium</taxon>
    </lineage>
</organism>
<feature type="region of interest" description="Disordered" evidence="1">
    <location>
        <begin position="274"/>
        <end position="293"/>
    </location>
</feature>
<feature type="compositionally biased region" description="Basic residues" evidence="1">
    <location>
        <begin position="284"/>
        <end position="293"/>
    </location>
</feature>
<dbReference type="AlphaFoldDB" id="A0A7S0AE94"/>
<accession>A0A7S0AE94</accession>